<dbReference type="EMBL" id="BJUV01000029">
    <property type="protein sequence ID" value="GEK84188.1"/>
    <property type="molecule type" value="Genomic_DNA"/>
</dbReference>
<name>A0A7W3JIP7_9MICO</name>
<keyword evidence="4" id="KW-1185">Reference proteome</keyword>
<evidence type="ECO:0000313" key="3">
    <source>
        <dbReference type="EMBL" id="MBA8813573.1"/>
    </source>
</evidence>
<evidence type="ECO:0000313" key="2">
    <source>
        <dbReference type="EMBL" id="GEK84188.1"/>
    </source>
</evidence>
<accession>A0A7W3JIP7</accession>
<dbReference type="Proteomes" id="UP000522688">
    <property type="component" value="Unassembled WGS sequence"/>
</dbReference>
<sequence length="51" mass="5548">MATIEFDVGAADRPEAAGSPRRDRGERMTEYTPLGSTLLEQGLLDSMGSQY</sequence>
<reference evidence="3 5" key="2">
    <citation type="submission" date="2020-07" db="EMBL/GenBank/DDBJ databases">
        <title>Sequencing the genomes of 1000 actinobacteria strains.</title>
        <authorList>
            <person name="Klenk H.-P."/>
        </authorList>
    </citation>
    <scope>NUCLEOTIDE SEQUENCE [LARGE SCALE GENOMIC DNA]</scope>
    <source>
        <strain evidence="3 5">DSM 10309</strain>
    </source>
</reference>
<dbReference type="RefSeq" id="WP_167627376.1">
    <property type="nucleotide sequence ID" value="NZ_BAAAHR010000008.1"/>
</dbReference>
<gene>
    <name evidence="3" type="ORF">FB463_001822</name>
    <name evidence="2" type="ORF">FFA01_24970</name>
</gene>
<dbReference type="AlphaFoldDB" id="A0A7W3JIP7"/>
<evidence type="ECO:0000313" key="4">
    <source>
        <dbReference type="Proteomes" id="UP000321154"/>
    </source>
</evidence>
<dbReference type="EMBL" id="JACGWW010000002">
    <property type="protein sequence ID" value="MBA8813573.1"/>
    <property type="molecule type" value="Genomic_DNA"/>
</dbReference>
<comment type="caution">
    <text evidence="3">The sequence shown here is derived from an EMBL/GenBank/DDBJ whole genome shotgun (WGS) entry which is preliminary data.</text>
</comment>
<reference evidence="2 4" key="1">
    <citation type="submission" date="2019-07" db="EMBL/GenBank/DDBJ databases">
        <title>Whole genome shotgun sequence of Frigoribacterium faeni NBRC 103066.</title>
        <authorList>
            <person name="Hosoyama A."/>
            <person name="Uohara A."/>
            <person name="Ohji S."/>
            <person name="Ichikawa N."/>
        </authorList>
    </citation>
    <scope>NUCLEOTIDE SEQUENCE [LARGE SCALE GENOMIC DNA]</scope>
    <source>
        <strain evidence="2 4">NBRC 103066</strain>
    </source>
</reference>
<proteinExistence type="predicted"/>
<feature type="region of interest" description="Disordered" evidence="1">
    <location>
        <begin position="1"/>
        <end position="51"/>
    </location>
</feature>
<protein>
    <submittedName>
        <fullName evidence="3">Uncharacterized protein</fullName>
    </submittedName>
</protein>
<evidence type="ECO:0000256" key="1">
    <source>
        <dbReference type="SAM" id="MobiDB-lite"/>
    </source>
</evidence>
<feature type="compositionally biased region" description="Basic and acidic residues" evidence="1">
    <location>
        <begin position="10"/>
        <end position="29"/>
    </location>
</feature>
<evidence type="ECO:0000313" key="5">
    <source>
        <dbReference type="Proteomes" id="UP000522688"/>
    </source>
</evidence>
<dbReference type="Proteomes" id="UP000321154">
    <property type="component" value="Unassembled WGS sequence"/>
</dbReference>
<organism evidence="3 5">
    <name type="scientific">Frigoribacterium faeni</name>
    <dbReference type="NCBI Taxonomy" id="145483"/>
    <lineage>
        <taxon>Bacteria</taxon>
        <taxon>Bacillati</taxon>
        <taxon>Actinomycetota</taxon>
        <taxon>Actinomycetes</taxon>
        <taxon>Micrococcales</taxon>
        <taxon>Microbacteriaceae</taxon>
        <taxon>Frigoribacterium</taxon>
    </lineage>
</organism>